<evidence type="ECO:0000256" key="1">
    <source>
        <dbReference type="SAM" id="MobiDB-lite"/>
    </source>
</evidence>
<dbReference type="InterPro" id="IPR003169">
    <property type="entry name" value="GYF"/>
</dbReference>
<dbReference type="Pfam" id="PF02213">
    <property type="entry name" value="GYF"/>
    <property type="match status" value="1"/>
</dbReference>
<feature type="region of interest" description="Disordered" evidence="1">
    <location>
        <begin position="1"/>
        <end position="30"/>
    </location>
</feature>
<feature type="region of interest" description="Disordered" evidence="1">
    <location>
        <begin position="1050"/>
        <end position="1083"/>
    </location>
</feature>
<name>A0A9W7H088_HIBTR</name>
<dbReference type="AlphaFoldDB" id="A0A9W7H088"/>
<evidence type="ECO:0000313" key="4">
    <source>
        <dbReference type="Proteomes" id="UP001165190"/>
    </source>
</evidence>
<dbReference type="PROSITE" id="PS50829">
    <property type="entry name" value="GYF"/>
    <property type="match status" value="1"/>
</dbReference>
<dbReference type="PANTHER" id="PTHR46992:SF1">
    <property type="entry name" value="GYF DOMAIN-CONTAINING PROTEIN"/>
    <property type="match status" value="1"/>
</dbReference>
<dbReference type="Gene3D" id="3.30.1490.40">
    <property type="match status" value="1"/>
</dbReference>
<dbReference type="EMBL" id="BSYR01000006">
    <property type="protein sequence ID" value="GMI68292.1"/>
    <property type="molecule type" value="Genomic_DNA"/>
</dbReference>
<protein>
    <recommendedName>
        <fullName evidence="2">GYF domain-containing protein</fullName>
    </recommendedName>
</protein>
<dbReference type="OrthoDB" id="6415790at2759"/>
<sequence>MADGNSDQPRVLLPSKNASNHSSLKARDGNVEEKGLTALLDDIKDQATSESCMPLSPQWLAAKSTDTKMLAAGASGDKRATKILSHGACGDTNLKNGWRSDGPQEKKNWKRPDLENGRRWREEERETNILGRRDHRKEDRCSDITSTRDITENRTFSSSERWHDVGSRGSGLESQRDYKQSLRWGPENKEKDSRNEKRTNAEKENAPADKQAFVGERDSRDKWRPRHRLETQEVGSASYRIAPGFGSNRGRVEGSNVTFSAGRGRSNANGSLQIGRLQRASVIGSLPVERSKISNAYCYPRGKLLDIYRKHMAAPNFDTLPDALVHLSPITLEETVEPLAFVPPGAEEEAVLGDIWKGKTTSSGVLYNSFRDTSEGKQNISFDRKDIVESNQKAAANNKFRGNHAETFSLSDSQVIVAKEMSSSKEGEQRCLTPPDIDITNGLMSDREVGGSINDVDELKYFDNRQEAILKMQKHPKMDDIESSMQFGVVNELPEDSSSLFDFLSLQPTLDSKQMNLKGNSKAHSLGSVIPPEDLSFSYLDPQGVIQGPYLGIDIITWFEQGYFGADLPVRLADAPDGSPFQELGEFMPHLRINSGSVSNTVNRVRIPDSFERVSEETIASSASAPELKGSAIGSEQQQTLSAFEFSGTNYQIRGPNQSYHSEHQFSENQSLYKFTAEEEGITFPGRLGSAGCDPSKVSAEIQGHFGNPSSYLSIANEVSKTNVPSYQDDELHPFGLLMSELRSTSHLKHPQLSNMASSMRNGAYFSDPLLESESDFAGQRVVSSVAEQTSFPEAWPDYYRRNALSKSYNHLGTTGARPSSHREEEYNVFDLVQHLKSQKPNEPFQELKHFSHPFPHSAGFSVDQNQGFDIMKSQNLNHRQSIHLSGPHREHNLEVQFQQQQLLQFQRQQQLRHHQTKLLQQQQQQQQHSQAQQLLLNQSLQHQMSDPGYAQHIVDAARDNLLDQVQLRRQLSSELQQNSHSSRNLDLPLEQIIQAKVNQSALQGQQANFLDFMSQAKYGMLPPEHQVRLQQEQLQVHQSSMALGQQLGMEGNRQLSSGPWSGDDIGQFVRNPGSHHQAHRWG</sequence>
<feature type="region of interest" description="Disordered" evidence="1">
    <location>
        <begin position="86"/>
        <end position="121"/>
    </location>
</feature>
<accession>A0A9W7H088</accession>
<dbReference type="SMART" id="SM00444">
    <property type="entry name" value="GYF"/>
    <property type="match status" value="1"/>
</dbReference>
<reference evidence="3" key="1">
    <citation type="submission" date="2023-05" db="EMBL/GenBank/DDBJ databases">
        <title>Genome and transcriptome analyses reveal genes involved in the formation of fine ridges on petal epidermal cells in Hibiscus trionum.</title>
        <authorList>
            <person name="Koshimizu S."/>
            <person name="Masuda S."/>
            <person name="Ishii T."/>
            <person name="Shirasu K."/>
            <person name="Hoshino A."/>
            <person name="Arita M."/>
        </authorList>
    </citation>
    <scope>NUCLEOTIDE SEQUENCE</scope>
    <source>
        <strain evidence="3">Hamamatsu line</strain>
    </source>
</reference>
<evidence type="ECO:0000313" key="3">
    <source>
        <dbReference type="EMBL" id="GMI68292.1"/>
    </source>
</evidence>
<dbReference type="SUPFAM" id="SSF55277">
    <property type="entry name" value="GYF domain"/>
    <property type="match status" value="1"/>
</dbReference>
<feature type="compositionally biased region" description="Basic and acidic residues" evidence="1">
    <location>
        <begin position="102"/>
        <end position="121"/>
    </location>
</feature>
<feature type="region of interest" description="Disordered" evidence="1">
    <location>
        <begin position="151"/>
        <end position="224"/>
    </location>
</feature>
<evidence type="ECO:0000259" key="2">
    <source>
        <dbReference type="PROSITE" id="PS50829"/>
    </source>
</evidence>
<proteinExistence type="predicted"/>
<organism evidence="3 4">
    <name type="scientific">Hibiscus trionum</name>
    <name type="common">Flower of an hour</name>
    <dbReference type="NCBI Taxonomy" id="183268"/>
    <lineage>
        <taxon>Eukaryota</taxon>
        <taxon>Viridiplantae</taxon>
        <taxon>Streptophyta</taxon>
        <taxon>Embryophyta</taxon>
        <taxon>Tracheophyta</taxon>
        <taxon>Spermatophyta</taxon>
        <taxon>Magnoliopsida</taxon>
        <taxon>eudicotyledons</taxon>
        <taxon>Gunneridae</taxon>
        <taxon>Pentapetalae</taxon>
        <taxon>rosids</taxon>
        <taxon>malvids</taxon>
        <taxon>Malvales</taxon>
        <taxon>Malvaceae</taxon>
        <taxon>Malvoideae</taxon>
        <taxon>Hibiscus</taxon>
    </lineage>
</organism>
<feature type="domain" description="GYF" evidence="2">
    <location>
        <begin position="534"/>
        <end position="585"/>
    </location>
</feature>
<keyword evidence="4" id="KW-1185">Reference proteome</keyword>
<dbReference type="CDD" id="cd00072">
    <property type="entry name" value="GYF"/>
    <property type="match status" value="1"/>
</dbReference>
<dbReference type="InterPro" id="IPR035445">
    <property type="entry name" value="GYF-like_dom_sf"/>
</dbReference>
<comment type="caution">
    <text evidence="3">The sequence shown here is derived from an EMBL/GenBank/DDBJ whole genome shotgun (WGS) entry which is preliminary data.</text>
</comment>
<dbReference type="Proteomes" id="UP001165190">
    <property type="component" value="Unassembled WGS sequence"/>
</dbReference>
<gene>
    <name evidence="3" type="ORF">HRI_000498500</name>
</gene>
<dbReference type="PANTHER" id="PTHR46992">
    <property type="entry name" value="GYF DOMAIN-CONTAINING PROTEIN"/>
    <property type="match status" value="1"/>
</dbReference>
<feature type="compositionally biased region" description="Basic and acidic residues" evidence="1">
    <location>
        <begin position="174"/>
        <end position="207"/>
    </location>
</feature>